<dbReference type="AlphaFoldDB" id="A0A6C0GDQ1"/>
<dbReference type="Pfam" id="PF00378">
    <property type="entry name" value="ECH_1"/>
    <property type="match status" value="1"/>
</dbReference>
<keyword evidence="2" id="KW-0413">Isomerase</keyword>
<dbReference type="RefSeq" id="WP_162442164.1">
    <property type="nucleotide sequence ID" value="NZ_CP048222.1"/>
</dbReference>
<dbReference type="Gene3D" id="1.10.12.10">
    <property type="entry name" value="Lyase 2-enoyl-coa Hydratase, Chain A, domain 2"/>
    <property type="match status" value="1"/>
</dbReference>
<dbReference type="Gene3D" id="3.90.226.10">
    <property type="entry name" value="2-enoyl-CoA Hydratase, Chain A, domain 1"/>
    <property type="match status" value="1"/>
</dbReference>
<comment type="similarity">
    <text evidence="1">Belongs to the enoyl-CoA hydratase/isomerase family.</text>
</comment>
<gene>
    <name evidence="2" type="ORF">GXP67_05115</name>
</gene>
<dbReference type="InterPro" id="IPR001753">
    <property type="entry name" value="Enoyl-CoA_hydra/iso"/>
</dbReference>
<dbReference type="KEGG" id="rhoz:GXP67_05115"/>
<protein>
    <submittedName>
        <fullName evidence="2">2-(1,2-epoxy-1,2-dihydrophenyl)acetyl-CoA isomerase</fullName>
    </submittedName>
</protein>
<name>A0A6C0GDQ1_9BACT</name>
<reference evidence="2 3" key="1">
    <citation type="submission" date="2020-01" db="EMBL/GenBank/DDBJ databases">
        <authorList>
            <person name="Kim M.K."/>
        </authorList>
    </citation>
    <scope>NUCLEOTIDE SEQUENCE [LARGE SCALE GENOMIC DNA]</scope>
    <source>
        <strain evidence="2 3">172606-1</strain>
    </source>
</reference>
<evidence type="ECO:0000313" key="3">
    <source>
        <dbReference type="Proteomes" id="UP000480178"/>
    </source>
</evidence>
<proteinExistence type="inferred from homology"/>
<dbReference type="EMBL" id="CP048222">
    <property type="protein sequence ID" value="QHT66091.1"/>
    <property type="molecule type" value="Genomic_DNA"/>
</dbReference>
<dbReference type="PANTHER" id="PTHR43802:SF1">
    <property type="entry name" value="IP11341P-RELATED"/>
    <property type="match status" value="1"/>
</dbReference>
<accession>A0A6C0GDQ1</accession>
<dbReference type="CDD" id="cd06558">
    <property type="entry name" value="crotonase-like"/>
    <property type="match status" value="1"/>
</dbReference>
<sequence length="259" mass="27992">MFEHLLYDISNSICTITLNRPEVYNAINDKLSFELQEAFRKATADETVRVVALTGAGKGFCSGQDLKSIAGVKIDSFADNVRARYNPIILGMRNMPKPVICKLNGVAAGAGCSLALACDLIIASEEASLAEIFIGIGLVMDSGSSYFLPRLVGSARAFELSTMGTKVPAREAQAIGLVNKVVPASELDQAVAQYTAYYAAAPTKAVGLMKRLLNLSYQSSLDEMLEYEALYQELAGRSQDSQEGIQAFLEKRKPVFKGK</sequence>
<keyword evidence="3" id="KW-1185">Reference proteome</keyword>
<dbReference type="PANTHER" id="PTHR43802">
    <property type="entry name" value="ENOYL-COA HYDRATASE"/>
    <property type="match status" value="1"/>
</dbReference>
<evidence type="ECO:0000313" key="2">
    <source>
        <dbReference type="EMBL" id="QHT66091.1"/>
    </source>
</evidence>
<evidence type="ECO:0000256" key="1">
    <source>
        <dbReference type="ARBA" id="ARBA00005254"/>
    </source>
</evidence>
<dbReference type="GO" id="GO:0016853">
    <property type="term" value="F:isomerase activity"/>
    <property type="evidence" value="ECO:0007669"/>
    <property type="project" value="UniProtKB-KW"/>
</dbReference>
<dbReference type="Proteomes" id="UP000480178">
    <property type="component" value="Chromosome"/>
</dbReference>
<dbReference type="SUPFAM" id="SSF52096">
    <property type="entry name" value="ClpP/crotonase"/>
    <property type="match status" value="1"/>
</dbReference>
<dbReference type="InterPro" id="IPR029045">
    <property type="entry name" value="ClpP/crotonase-like_dom_sf"/>
</dbReference>
<organism evidence="2 3">
    <name type="scientific">Rhodocytophaga rosea</name>
    <dbReference type="NCBI Taxonomy" id="2704465"/>
    <lineage>
        <taxon>Bacteria</taxon>
        <taxon>Pseudomonadati</taxon>
        <taxon>Bacteroidota</taxon>
        <taxon>Cytophagia</taxon>
        <taxon>Cytophagales</taxon>
        <taxon>Rhodocytophagaceae</taxon>
        <taxon>Rhodocytophaga</taxon>
    </lineage>
</organism>
<dbReference type="InterPro" id="IPR014748">
    <property type="entry name" value="Enoyl-CoA_hydra_C"/>
</dbReference>